<dbReference type="PANTHER" id="PTHR12072:SF4">
    <property type="entry name" value="CWF19-LIKE PROTEIN 1"/>
    <property type="match status" value="1"/>
</dbReference>
<comment type="caution">
    <text evidence="4">The sequence shown here is derived from an EMBL/GenBank/DDBJ whole genome shotgun (WGS) entry which is preliminary data.</text>
</comment>
<dbReference type="Pfam" id="PF04677">
    <property type="entry name" value="CwfJ_C_1"/>
    <property type="match status" value="1"/>
</dbReference>
<evidence type="ECO:0000313" key="4">
    <source>
        <dbReference type="EMBL" id="KAF5875743.1"/>
    </source>
</evidence>
<dbReference type="RefSeq" id="XP_037194689.1">
    <property type="nucleotide sequence ID" value="XM_037341832.1"/>
</dbReference>
<keyword evidence="5" id="KW-1185">Reference proteome</keyword>
<evidence type="ECO:0000256" key="1">
    <source>
        <dbReference type="SAM" id="MobiDB-lite"/>
    </source>
</evidence>
<feature type="domain" description="Cwf19-like protein C-terminal" evidence="2">
    <location>
        <begin position="487"/>
        <end position="542"/>
    </location>
</feature>
<organism evidence="4 5">
    <name type="scientific">Botrytis fragariae</name>
    <dbReference type="NCBI Taxonomy" id="1964551"/>
    <lineage>
        <taxon>Eukaryota</taxon>
        <taxon>Fungi</taxon>
        <taxon>Dikarya</taxon>
        <taxon>Ascomycota</taxon>
        <taxon>Pezizomycotina</taxon>
        <taxon>Leotiomycetes</taxon>
        <taxon>Helotiales</taxon>
        <taxon>Sclerotiniaceae</taxon>
        <taxon>Botrytis</taxon>
    </lineage>
</organism>
<feature type="region of interest" description="Disordered" evidence="1">
    <location>
        <begin position="252"/>
        <end position="306"/>
    </location>
</feature>
<dbReference type="Proteomes" id="UP000531561">
    <property type="component" value="Unassembled WGS sequence"/>
</dbReference>
<dbReference type="OrthoDB" id="444325at2759"/>
<evidence type="ECO:0000313" key="5">
    <source>
        <dbReference type="Proteomes" id="UP000531561"/>
    </source>
</evidence>
<feature type="domain" description="Cwf19-like C-terminal" evidence="3">
    <location>
        <begin position="306"/>
        <end position="431"/>
    </location>
</feature>
<name>A0A8H6AY32_9HELO</name>
<dbReference type="Pfam" id="PF04676">
    <property type="entry name" value="CwfJ_C_2"/>
    <property type="match status" value="1"/>
</dbReference>
<evidence type="ECO:0000259" key="2">
    <source>
        <dbReference type="Pfam" id="PF04676"/>
    </source>
</evidence>
<evidence type="ECO:0008006" key="6">
    <source>
        <dbReference type="Google" id="ProtNLM"/>
    </source>
</evidence>
<dbReference type="GO" id="GO:0000398">
    <property type="term" value="P:mRNA splicing, via spliceosome"/>
    <property type="evidence" value="ECO:0007669"/>
    <property type="project" value="TreeGrafter"/>
</dbReference>
<protein>
    <recommendedName>
        <fullName evidence="6">Cwf19-like C-terminal domain-containing protein</fullName>
    </recommendedName>
</protein>
<dbReference type="GeneID" id="59265524"/>
<accession>A0A8H6AY32</accession>
<dbReference type="InterPro" id="IPR006768">
    <property type="entry name" value="Cwf19-like_C_dom-1"/>
</dbReference>
<proteinExistence type="predicted"/>
<evidence type="ECO:0000259" key="3">
    <source>
        <dbReference type="Pfam" id="PF04677"/>
    </source>
</evidence>
<reference evidence="4 5" key="1">
    <citation type="journal article" date="2020" name="Phytopathology">
        <title>A high-quality genome resource of Botrytis fragariae, a new and rapidly spreading fungal pathogen causing strawberry gray mold in the U.S.A.</title>
        <authorList>
            <person name="Wu Y."/>
            <person name="Saski C.A."/>
            <person name="Schnabel G."/>
            <person name="Xiao S."/>
            <person name="Hu M."/>
        </authorList>
    </citation>
    <scope>NUCLEOTIDE SEQUENCE [LARGE SCALE GENOMIC DNA]</scope>
    <source>
        <strain evidence="4 5">BVB16</strain>
    </source>
</reference>
<dbReference type="InterPro" id="IPR006767">
    <property type="entry name" value="Cwf19-like_C_dom-2"/>
</dbReference>
<dbReference type="GO" id="GO:0061632">
    <property type="term" value="F:RNA lariat debranching enzyme activator activity"/>
    <property type="evidence" value="ECO:0007669"/>
    <property type="project" value="TreeGrafter"/>
</dbReference>
<sequence>MASKIIVLGDVNGHIRNVFTKLTSLQLKNNFALAIVAGNLFAGAEDTEAEDTVTDLITGKIPIPLPTYFTVGSLPLPQKIIEKIEKDEEICPNLHYLAKRSTTKTSEGIKIVALGGQLDENIIGGLSKESYLPFHTVGDAKALHGAHTADILLTTLWPKSIRTGSKIPIPDDSKDPVAGDHIADLCAALKPRYHFSASPDCFYEREPFFHAPTSDEPDVRPLTRFISLAPHGNPRKQKALYAFTLQATVDPTAPLPTGTTASPFVARPNERKRTALEPEPYSRYGGGNDHKRGRGRRGQRQPPPGPGECFFCLSNPNLATHLIASIGDDAYLTIAKGPLTTATTNASLGINFPAHALIIPLSHSPTLALIPEEESKNNTYVEMNKYKEALQKMIAQRSENKLGAVTYEISKGNGVHTHWQLIPMPIETIQKGLVEAAFRVEAENLQYPAFEVRDPGIGQNDGDFFRVWIWTPPTEEAPEGITKCITMPFDWNVRFNLQFGRTVLAKLLSLEKRTQWRDCAQTEAEEKQDAESFKAAFKEFDFAL</sequence>
<gene>
    <name evidence="4" type="ORF">Bfra_011506</name>
</gene>
<dbReference type="CDD" id="cd07380">
    <property type="entry name" value="MPP_CWF19_N"/>
    <property type="match status" value="1"/>
</dbReference>
<dbReference type="PANTHER" id="PTHR12072">
    <property type="entry name" value="CWF19, CELL CYCLE CONTROL PROTEIN"/>
    <property type="match status" value="1"/>
</dbReference>
<dbReference type="AlphaFoldDB" id="A0A8H6AY32"/>
<dbReference type="GO" id="GO:0071014">
    <property type="term" value="C:post-mRNA release spliceosomal complex"/>
    <property type="evidence" value="ECO:0007669"/>
    <property type="project" value="TreeGrafter"/>
</dbReference>
<dbReference type="EMBL" id="JABFCT010000005">
    <property type="protein sequence ID" value="KAF5875743.1"/>
    <property type="molecule type" value="Genomic_DNA"/>
</dbReference>
<dbReference type="InterPro" id="IPR040194">
    <property type="entry name" value="Cwf19-like"/>
</dbReference>